<protein>
    <submittedName>
        <fullName evidence="2">Uncharacterized protein</fullName>
    </submittedName>
</protein>
<keyword evidence="3" id="KW-1185">Reference proteome</keyword>
<feature type="compositionally biased region" description="Polar residues" evidence="1">
    <location>
        <begin position="59"/>
        <end position="103"/>
    </location>
</feature>
<dbReference type="Proteomes" id="UP000324222">
    <property type="component" value="Unassembled WGS sequence"/>
</dbReference>
<dbReference type="EMBL" id="VSRR010020580">
    <property type="protein sequence ID" value="MPC63260.1"/>
    <property type="molecule type" value="Genomic_DNA"/>
</dbReference>
<organism evidence="2 3">
    <name type="scientific">Portunus trituberculatus</name>
    <name type="common">Swimming crab</name>
    <name type="synonym">Neptunus trituberculatus</name>
    <dbReference type="NCBI Taxonomy" id="210409"/>
    <lineage>
        <taxon>Eukaryota</taxon>
        <taxon>Metazoa</taxon>
        <taxon>Ecdysozoa</taxon>
        <taxon>Arthropoda</taxon>
        <taxon>Crustacea</taxon>
        <taxon>Multicrustacea</taxon>
        <taxon>Malacostraca</taxon>
        <taxon>Eumalacostraca</taxon>
        <taxon>Eucarida</taxon>
        <taxon>Decapoda</taxon>
        <taxon>Pleocyemata</taxon>
        <taxon>Brachyura</taxon>
        <taxon>Eubrachyura</taxon>
        <taxon>Portunoidea</taxon>
        <taxon>Portunidae</taxon>
        <taxon>Portuninae</taxon>
        <taxon>Portunus</taxon>
    </lineage>
</organism>
<evidence type="ECO:0000256" key="1">
    <source>
        <dbReference type="SAM" id="MobiDB-lite"/>
    </source>
</evidence>
<proteinExistence type="predicted"/>
<reference evidence="2 3" key="1">
    <citation type="submission" date="2019-05" db="EMBL/GenBank/DDBJ databases">
        <title>Another draft genome of Portunus trituberculatus and its Hox gene families provides insights of decapod evolution.</title>
        <authorList>
            <person name="Jeong J.-H."/>
            <person name="Song I."/>
            <person name="Kim S."/>
            <person name="Choi T."/>
            <person name="Kim D."/>
            <person name="Ryu S."/>
            <person name="Kim W."/>
        </authorList>
    </citation>
    <scope>NUCLEOTIDE SEQUENCE [LARGE SCALE GENOMIC DNA]</scope>
    <source>
        <tissue evidence="2">Muscle</tissue>
    </source>
</reference>
<feature type="region of interest" description="Disordered" evidence="1">
    <location>
        <begin position="43"/>
        <end position="103"/>
    </location>
</feature>
<comment type="caution">
    <text evidence="2">The sequence shown here is derived from an EMBL/GenBank/DDBJ whole genome shotgun (WGS) entry which is preliminary data.</text>
</comment>
<dbReference type="AlphaFoldDB" id="A0A5B7GT84"/>
<evidence type="ECO:0000313" key="3">
    <source>
        <dbReference type="Proteomes" id="UP000324222"/>
    </source>
</evidence>
<gene>
    <name evidence="2" type="ORF">E2C01_057355</name>
</gene>
<sequence length="103" mass="10843">MPLPYDTGLASAARAPLKFATVLIGNIPDAVDLPAARILQDTDGPKITLPEQPREKLTSVEQPQEKLTSVGKSETISNHPITPSAVPSSVTHSSTTQVCAVQT</sequence>
<name>A0A5B7GT84_PORTR</name>
<evidence type="ECO:0000313" key="2">
    <source>
        <dbReference type="EMBL" id="MPC63260.1"/>
    </source>
</evidence>
<accession>A0A5B7GT84</accession>